<dbReference type="EMBL" id="JBBNAE010000005">
    <property type="protein sequence ID" value="KAK9123591.1"/>
    <property type="molecule type" value="Genomic_DNA"/>
</dbReference>
<keyword evidence="4" id="KW-1185">Reference proteome</keyword>
<name>A0AAP0IXG9_9MAGN</name>
<dbReference type="SUPFAM" id="SSF57756">
    <property type="entry name" value="Retrovirus zinc finger-like domains"/>
    <property type="match status" value="1"/>
</dbReference>
<organism evidence="3 4">
    <name type="scientific">Stephania japonica</name>
    <dbReference type="NCBI Taxonomy" id="461633"/>
    <lineage>
        <taxon>Eukaryota</taxon>
        <taxon>Viridiplantae</taxon>
        <taxon>Streptophyta</taxon>
        <taxon>Embryophyta</taxon>
        <taxon>Tracheophyta</taxon>
        <taxon>Spermatophyta</taxon>
        <taxon>Magnoliopsida</taxon>
        <taxon>Ranunculales</taxon>
        <taxon>Menispermaceae</taxon>
        <taxon>Menispermoideae</taxon>
        <taxon>Cissampelideae</taxon>
        <taxon>Stephania</taxon>
    </lineage>
</organism>
<dbReference type="Proteomes" id="UP001417504">
    <property type="component" value="Unassembled WGS sequence"/>
</dbReference>
<dbReference type="SMART" id="SM00343">
    <property type="entry name" value="ZnF_C2HC"/>
    <property type="match status" value="1"/>
</dbReference>
<evidence type="ECO:0000256" key="1">
    <source>
        <dbReference type="PROSITE-ProRule" id="PRU00047"/>
    </source>
</evidence>
<evidence type="ECO:0000259" key="2">
    <source>
        <dbReference type="PROSITE" id="PS50158"/>
    </source>
</evidence>
<reference evidence="3 4" key="1">
    <citation type="submission" date="2024-01" db="EMBL/GenBank/DDBJ databases">
        <title>Genome assemblies of Stephania.</title>
        <authorList>
            <person name="Yang L."/>
        </authorList>
    </citation>
    <scope>NUCLEOTIDE SEQUENCE [LARGE SCALE GENOMIC DNA]</scope>
    <source>
        <strain evidence="3">QJT</strain>
        <tissue evidence="3">Leaf</tissue>
    </source>
</reference>
<sequence>MLFAASHGNMIPVAKVVFTCLTEEWHSNDRIGWDREWSGLTAGQEPNGNVRDMTEIVGVITRTVDPDIRIDSGIDSIEVMTETAGHMQYHHHSSNTLRTRVVEIKIRGIGVGIKYLGPPSGGSERRRCYSCGQRGHISVDCRRASLAPEIPQTDERVYVVTQPVREITRQHEQVFHLFTCLEVNRDGHGTELSRLDCSACTGRSRFAVNTSLGNLLTGLVVVCVGQLRADHGTSKS</sequence>
<dbReference type="AlphaFoldDB" id="A0AAP0IXG9"/>
<dbReference type="InterPro" id="IPR036875">
    <property type="entry name" value="Znf_CCHC_sf"/>
</dbReference>
<dbReference type="Pfam" id="PF00098">
    <property type="entry name" value="zf-CCHC"/>
    <property type="match status" value="1"/>
</dbReference>
<keyword evidence="1" id="KW-0479">Metal-binding</keyword>
<dbReference type="Gene3D" id="4.10.60.10">
    <property type="entry name" value="Zinc finger, CCHC-type"/>
    <property type="match status" value="1"/>
</dbReference>
<evidence type="ECO:0000313" key="4">
    <source>
        <dbReference type="Proteomes" id="UP001417504"/>
    </source>
</evidence>
<keyword evidence="1" id="KW-0862">Zinc</keyword>
<accession>A0AAP0IXG9</accession>
<dbReference type="GO" id="GO:0008270">
    <property type="term" value="F:zinc ion binding"/>
    <property type="evidence" value="ECO:0007669"/>
    <property type="project" value="UniProtKB-KW"/>
</dbReference>
<proteinExistence type="predicted"/>
<dbReference type="GO" id="GO:0003676">
    <property type="term" value="F:nucleic acid binding"/>
    <property type="evidence" value="ECO:0007669"/>
    <property type="project" value="InterPro"/>
</dbReference>
<feature type="domain" description="CCHC-type" evidence="2">
    <location>
        <begin position="126"/>
        <end position="143"/>
    </location>
</feature>
<comment type="caution">
    <text evidence="3">The sequence shown here is derived from an EMBL/GenBank/DDBJ whole genome shotgun (WGS) entry which is preliminary data.</text>
</comment>
<protein>
    <recommendedName>
        <fullName evidence="2">CCHC-type domain-containing protein</fullName>
    </recommendedName>
</protein>
<dbReference type="PROSITE" id="PS50158">
    <property type="entry name" value="ZF_CCHC"/>
    <property type="match status" value="1"/>
</dbReference>
<gene>
    <name evidence="3" type="ORF">Sjap_013193</name>
</gene>
<dbReference type="InterPro" id="IPR001878">
    <property type="entry name" value="Znf_CCHC"/>
</dbReference>
<evidence type="ECO:0000313" key="3">
    <source>
        <dbReference type="EMBL" id="KAK9123591.1"/>
    </source>
</evidence>
<keyword evidence="1" id="KW-0863">Zinc-finger</keyword>